<evidence type="ECO:0000313" key="3">
    <source>
        <dbReference type="Proteomes" id="UP001152622"/>
    </source>
</evidence>
<feature type="region of interest" description="Disordered" evidence="1">
    <location>
        <begin position="203"/>
        <end position="238"/>
    </location>
</feature>
<protein>
    <submittedName>
        <fullName evidence="2">Uncharacterized protein</fullName>
    </submittedName>
</protein>
<name>A0A9Q1G560_SYNKA</name>
<feature type="compositionally biased region" description="Low complexity" evidence="1">
    <location>
        <begin position="137"/>
        <end position="161"/>
    </location>
</feature>
<dbReference type="EMBL" id="JAINUF010000002">
    <property type="protein sequence ID" value="KAJ8375114.1"/>
    <property type="molecule type" value="Genomic_DNA"/>
</dbReference>
<feature type="compositionally biased region" description="Acidic residues" evidence="1">
    <location>
        <begin position="121"/>
        <end position="136"/>
    </location>
</feature>
<proteinExistence type="predicted"/>
<dbReference type="OrthoDB" id="8951379at2759"/>
<dbReference type="AlphaFoldDB" id="A0A9Q1G560"/>
<feature type="compositionally biased region" description="Basic and acidic residues" evidence="1">
    <location>
        <begin position="60"/>
        <end position="77"/>
    </location>
</feature>
<evidence type="ECO:0000256" key="1">
    <source>
        <dbReference type="SAM" id="MobiDB-lite"/>
    </source>
</evidence>
<feature type="compositionally biased region" description="Basic residues" evidence="1">
    <location>
        <begin position="95"/>
        <end position="107"/>
    </location>
</feature>
<reference evidence="2" key="1">
    <citation type="journal article" date="2023" name="Science">
        <title>Genome structures resolve the early diversification of teleost fishes.</title>
        <authorList>
            <person name="Parey E."/>
            <person name="Louis A."/>
            <person name="Montfort J."/>
            <person name="Bouchez O."/>
            <person name="Roques C."/>
            <person name="Iampietro C."/>
            <person name="Lluch J."/>
            <person name="Castinel A."/>
            <person name="Donnadieu C."/>
            <person name="Desvignes T."/>
            <person name="Floi Bucao C."/>
            <person name="Jouanno E."/>
            <person name="Wen M."/>
            <person name="Mejri S."/>
            <person name="Dirks R."/>
            <person name="Jansen H."/>
            <person name="Henkel C."/>
            <person name="Chen W.J."/>
            <person name="Zahm M."/>
            <person name="Cabau C."/>
            <person name="Klopp C."/>
            <person name="Thompson A.W."/>
            <person name="Robinson-Rechavi M."/>
            <person name="Braasch I."/>
            <person name="Lecointre G."/>
            <person name="Bobe J."/>
            <person name="Postlethwait J.H."/>
            <person name="Berthelot C."/>
            <person name="Roest Crollius H."/>
            <person name="Guiguen Y."/>
        </authorList>
    </citation>
    <scope>NUCLEOTIDE SEQUENCE</scope>
    <source>
        <strain evidence="2">WJC10195</strain>
    </source>
</reference>
<dbReference type="Proteomes" id="UP001152622">
    <property type="component" value="Chromosome 2"/>
</dbReference>
<evidence type="ECO:0000313" key="2">
    <source>
        <dbReference type="EMBL" id="KAJ8375114.1"/>
    </source>
</evidence>
<keyword evidence="3" id="KW-1185">Reference proteome</keyword>
<sequence>MSTSQVSSEVTGAVASVIRNPEPSTPPPRSARPEEDEEGDLNKALGVERFHQILNPAPRVPDEQYRSYNEEDFEYHRHSSHHIHHPLSKLPSDGRKKKGGKKKKSGSRKTATGPSGAPTIEEGEEEEEEEEDEEECCSPPEEGGLTTTPGPAPDAAAGAQAGQVQFFLSEDTPITISSSPPPVQELSIVPGMAFDRDTILPEEVTSTDAQDSPLTVLKDGKEASGSTPAPPGATPLDPCVLYWA</sequence>
<organism evidence="2 3">
    <name type="scientific">Synaphobranchus kaupii</name>
    <name type="common">Kaup's arrowtooth eel</name>
    <dbReference type="NCBI Taxonomy" id="118154"/>
    <lineage>
        <taxon>Eukaryota</taxon>
        <taxon>Metazoa</taxon>
        <taxon>Chordata</taxon>
        <taxon>Craniata</taxon>
        <taxon>Vertebrata</taxon>
        <taxon>Euteleostomi</taxon>
        <taxon>Actinopterygii</taxon>
        <taxon>Neopterygii</taxon>
        <taxon>Teleostei</taxon>
        <taxon>Anguilliformes</taxon>
        <taxon>Synaphobranchidae</taxon>
        <taxon>Synaphobranchus</taxon>
    </lineage>
</organism>
<gene>
    <name evidence="2" type="ORF">SKAU_G00056940</name>
</gene>
<comment type="caution">
    <text evidence="2">The sequence shown here is derived from an EMBL/GenBank/DDBJ whole genome shotgun (WGS) entry which is preliminary data.</text>
</comment>
<feature type="compositionally biased region" description="Polar residues" evidence="1">
    <location>
        <begin position="204"/>
        <end position="213"/>
    </location>
</feature>
<accession>A0A9Q1G560</accession>
<feature type="compositionally biased region" description="Polar residues" evidence="1">
    <location>
        <begin position="1"/>
        <end position="10"/>
    </location>
</feature>
<feature type="compositionally biased region" description="Basic residues" evidence="1">
    <location>
        <begin position="78"/>
        <end position="87"/>
    </location>
</feature>
<feature type="region of interest" description="Disordered" evidence="1">
    <location>
        <begin position="1"/>
        <end position="161"/>
    </location>
</feature>